<name>A0A1W0DAI9_9NEIS</name>
<dbReference type="RefSeq" id="WP_143330131.1">
    <property type="nucleotide sequence ID" value="NZ_MUKV01000001.1"/>
</dbReference>
<evidence type="ECO:0000313" key="3">
    <source>
        <dbReference type="Proteomes" id="UP000192721"/>
    </source>
</evidence>
<reference evidence="2 3" key="1">
    <citation type="submission" date="2017-02" db="EMBL/GenBank/DDBJ databases">
        <title>Chromobacterium haemolyticum H5244.</title>
        <authorList>
            <person name="Gulvik C.A."/>
        </authorList>
    </citation>
    <scope>NUCLEOTIDE SEQUENCE [LARGE SCALE GENOMIC DNA]</scope>
    <source>
        <strain evidence="2 3">H5244</strain>
    </source>
</reference>
<dbReference type="InterPro" id="IPR024400">
    <property type="entry name" value="DUF2635"/>
</dbReference>
<proteinExistence type="predicted"/>
<protein>
    <recommendedName>
        <fullName evidence="4">DUF2635 domain-containing protein</fullName>
    </recommendedName>
</protein>
<accession>A0A1W0DAI9</accession>
<gene>
    <name evidence="2" type="ORF">B0T45_00015</name>
</gene>
<comment type="caution">
    <text evidence="2">The sequence shown here is derived from an EMBL/GenBank/DDBJ whole genome shotgun (WGS) entry which is preliminary data.</text>
</comment>
<evidence type="ECO:0000256" key="1">
    <source>
        <dbReference type="SAM" id="MobiDB-lite"/>
    </source>
</evidence>
<feature type="region of interest" description="Disordered" evidence="1">
    <location>
        <begin position="41"/>
        <end position="61"/>
    </location>
</feature>
<evidence type="ECO:0000313" key="2">
    <source>
        <dbReference type="EMBL" id="OQS44029.1"/>
    </source>
</evidence>
<dbReference type="AlphaFoldDB" id="A0A1W0DAI9"/>
<evidence type="ECO:0008006" key="4">
    <source>
        <dbReference type="Google" id="ProtNLM"/>
    </source>
</evidence>
<dbReference type="Proteomes" id="UP000192721">
    <property type="component" value="Unassembled WGS sequence"/>
</dbReference>
<dbReference type="Pfam" id="PF10948">
    <property type="entry name" value="DUF2635"/>
    <property type="match status" value="1"/>
</dbReference>
<sequence length="61" mass="6694">MDMIKLKPGPGLLCRLEDGSGYLAEDGQMVPLNSYYRRRQADGDAVEVKDEPAKPAKAKEA</sequence>
<dbReference type="EMBL" id="MUKV01000001">
    <property type="protein sequence ID" value="OQS44029.1"/>
    <property type="molecule type" value="Genomic_DNA"/>
</dbReference>
<organism evidence="2 3">
    <name type="scientific">Chromobacterium haemolyticum</name>
    <dbReference type="NCBI Taxonomy" id="394935"/>
    <lineage>
        <taxon>Bacteria</taxon>
        <taxon>Pseudomonadati</taxon>
        <taxon>Pseudomonadota</taxon>
        <taxon>Betaproteobacteria</taxon>
        <taxon>Neisseriales</taxon>
        <taxon>Chromobacteriaceae</taxon>
        <taxon>Chromobacterium</taxon>
    </lineage>
</organism>